<dbReference type="EMBL" id="JAAMPC010000007">
    <property type="protein sequence ID" value="KAG2304300.1"/>
    <property type="molecule type" value="Genomic_DNA"/>
</dbReference>
<organism evidence="1 2">
    <name type="scientific">Brassica carinata</name>
    <name type="common">Ethiopian mustard</name>
    <name type="synonym">Abyssinian cabbage</name>
    <dbReference type="NCBI Taxonomy" id="52824"/>
    <lineage>
        <taxon>Eukaryota</taxon>
        <taxon>Viridiplantae</taxon>
        <taxon>Streptophyta</taxon>
        <taxon>Embryophyta</taxon>
        <taxon>Tracheophyta</taxon>
        <taxon>Spermatophyta</taxon>
        <taxon>Magnoliopsida</taxon>
        <taxon>eudicotyledons</taxon>
        <taxon>Gunneridae</taxon>
        <taxon>Pentapetalae</taxon>
        <taxon>rosids</taxon>
        <taxon>malvids</taxon>
        <taxon>Brassicales</taxon>
        <taxon>Brassicaceae</taxon>
        <taxon>Brassiceae</taxon>
        <taxon>Brassica</taxon>
    </lineage>
</organism>
<dbReference type="AlphaFoldDB" id="A0A8X7SF52"/>
<reference evidence="1 2" key="1">
    <citation type="submission" date="2020-02" db="EMBL/GenBank/DDBJ databases">
        <authorList>
            <person name="Ma Q."/>
            <person name="Huang Y."/>
            <person name="Song X."/>
            <person name="Pei D."/>
        </authorList>
    </citation>
    <scope>NUCLEOTIDE SEQUENCE [LARGE SCALE GENOMIC DNA]</scope>
    <source>
        <strain evidence="1">Sxm20200214</strain>
        <tissue evidence="1">Leaf</tissue>
    </source>
</reference>
<comment type="caution">
    <text evidence="1">The sequence shown here is derived from an EMBL/GenBank/DDBJ whole genome shotgun (WGS) entry which is preliminary data.</text>
</comment>
<evidence type="ECO:0000313" key="1">
    <source>
        <dbReference type="EMBL" id="KAG2304300.1"/>
    </source>
</evidence>
<name>A0A8X7SF52_BRACI</name>
<dbReference type="Proteomes" id="UP000886595">
    <property type="component" value="Unassembled WGS sequence"/>
</dbReference>
<keyword evidence="2" id="KW-1185">Reference proteome</keyword>
<accession>A0A8X7SF52</accession>
<proteinExistence type="predicted"/>
<sequence>MKIKRPMTQQTEIVISVALHTSNNGHLSNATVSNMEYMLEYHEIGFDSVMEIIEQTLQEIYYSARDLAREIFVANI</sequence>
<gene>
    <name evidence="1" type="ORF">Bca52824_032951</name>
</gene>
<evidence type="ECO:0000313" key="2">
    <source>
        <dbReference type="Proteomes" id="UP000886595"/>
    </source>
</evidence>
<protein>
    <submittedName>
        <fullName evidence="1">Uncharacterized protein</fullName>
    </submittedName>
</protein>